<dbReference type="RefSeq" id="WP_096352572.1">
    <property type="nucleotide sequence ID" value="NZ_AP017313.1"/>
</dbReference>
<proteinExistence type="inferred from homology"/>
<dbReference type="InterPro" id="IPR045155">
    <property type="entry name" value="Beta-lactam_cat"/>
</dbReference>
<dbReference type="AlphaFoldDB" id="A0A0X8X6V1"/>
<dbReference type="Pfam" id="PF13354">
    <property type="entry name" value="Beta-lactamase2"/>
    <property type="match status" value="1"/>
</dbReference>
<dbReference type="InterPro" id="IPR012338">
    <property type="entry name" value="Beta-lactam/transpept-like"/>
</dbReference>
<gene>
    <name evidence="4" type="ORF">MgSA37_02755</name>
</gene>
<dbReference type="KEGG" id="mgot:MgSA37_02755"/>
<dbReference type="PANTHER" id="PTHR35333:SF3">
    <property type="entry name" value="BETA-LACTAMASE-TYPE TRANSPEPTIDASE FOLD CONTAINING PROTEIN"/>
    <property type="match status" value="1"/>
</dbReference>
<dbReference type="SUPFAM" id="SSF56601">
    <property type="entry name" value="beta-lactamase/transpeptidase-like"/>
    <property type="match status" value="1"/>
</dbReference>
<dbReference type="GO" id="GO:0030655">
    <property type="term" value="P:beta-lactam antibiotic catabolic process"/>
    <property type="evidence" value="ECO:0007669"/>
    <property type="project" value="InterPro"/>
</dbReference>
<comment type="catalytic activity">
    <reaction evidence="1">
        <text>a beta-lactam + H2O = a substituted beta-amino acid</text>
        <dbReference type="Rhea" id="RHEA:20401"/>
        <dbReference type="ChEBI" id="CHEBI:15377"/>
        <dbReference type="ChEBI" id="CHEBI:35627"/>
        <dbReference type="ChEBI" id="CHEBI:140347"/>
        <dbReference type="EC" id="3.5.2.6"/>
    </reaction>
</comment>
<dbReference type="EC" id="3.5.2.6" evidence="3"/>
<evidence type="ECO:0000313" key="5">
    <source>
        <dbReference type="Proteomes" id="UP000218263"/>
    </source>
</evidence>
<name>A0A0X8X6V1_9SPHI</name>
<dbReference type="PANTHER" id="PTHR35333">
    <property type="entry name" value="BETA-LACTAMASE"/>
    <property type="match status" value="1"/>
</dbReference>
<organism evidence="4 5">
    <name type="scientific">Mucilaginibacter gotjawali</name>
    <dbReference type="NCBI Taxonomy" id="1550579"/>
    <lineage>
        <taxon>Bacteria</taxon>
        <taxon>Pseudomonadati</taxon>
        <taxon>Bacteroidota</taxon>
        <taxon>Sphingobacteriia</taxon>
        <taxon>Sphingobacteriales</taxon>
        <taxon>Sphingobacteriaceae</taxon>
        <taxon>Mucilaginibacter</taxon>
    </lineage>
</organism>
<comment type="similarity">
    <text evidence="2">Belongs to the class-A beta-lactamase family.</text>
</comment>
<evidence type="ECO:0000313" key="4">
    <source>
        <dbReference type="EMBL" id="BAU54579.1"/>
    </source>
</evidence>
<dbReference type="GO" id="GO:0046677">
    <property type="term" value="P:response to antibiotic"/>
    <property type="evidence" value="ECO:0007669"/>
    <property type="project" value="InterPro"/>
</dbReference>
<dbReference type="InterPro" id="IPR000871">
    <property type="entry name" value="Beta-lactam_class-A"/>
</dbReference>
<evidence type="ECO:0000256" key="2">
    <source>
        <dbReference type="ARBA" id="ARBA00009009"/>
    </source>
</evidence>
<sequence length="415" mass="48785">MKRYFYFLVLFMLSLSASAQQIDTIFLKNLLESHPELFSHILNHPTHNEVQILYTRIDRDENNVPHFTSYSYRLNPNHYFYPASTVKLPAAIFALEKLNELKIPRLSIKSAMKTDSSFAGETKMLKDSLAKNGLPSIEQYIKEILLVSDNFAYNRLYEFVGRAEINDKLKKYGLNNTRIIGRLAIGDAGEGAKHTNAINFYNGNKLVYHQPVQYDAREYPMHLCNMVVGKGYMDRNDKLVMKPFDFSDKNVYTIADQQSVLKRLLFPEVYPENDRFNLTPDQYKFIYHYMSMFPTESKYPTYKQPEYFPAYCKWLFYGGDSTAVIEPHIRIFDKIGDSYGFDIDNAYIVDFKNKVEFIITAVVQSNDDEIYNDNKYEYKTVCLPFMKNLGRLIYQYELSRPKKYLPDLSKFKFRY</sequence>
<evidence type="ECO:0000256" key="3">
    <source>
        <dbReference type="ARBA" id="ARBA00012865"/>
    </source>
</evidence>
<accession>A0A0X8X6V1</accession>
<dbReference type="OrthoDB" id="1884322at2"/>
<dbReference type="Proteomes" id="UP000218263">
    <property type="component" value="Chromosome"/>
</dbReference>
<evidence type="ECO:0000256" key="1">
    <source>
        <dbReference type="ARBA" id="ARBA00001526"/>
    </source>
</evidence>
<dbReference type="EMBL" id="AP017313">
    <property type="protein sequence ID" value="BAU54579.1"/>
    <property type="molecule type" value="Genomic_DNA"/>
</dbReference>
<reference evidence="4 5" key="1">
    <citation type="submission" date="2015-12" db="EMBL/GenBank/DDBJ databases">
        <title>Genome sequence of Mucilaginibacter gotjawali.</title>
        <authorList>
            <person name="Lee J.S."/>
            <person name="Lee K.C."/>
            <person name="Kim K.K."/>
            <person name="Lee B.W."/>
        </authorList>
    </citation>
    <scope>NUCLEOTIDE SEQUENCE [LARGE SCALE GENOMIC DNA]</scope>
    <source>
        <strain evidence="4 5">SA3-7</strain>
    </source>
</reference>
<keyword evidence="5" id="KW-1185">Reference proteome</keyword>
<protein>
    <recommendedName>
        <fullName evidence="3">beta-lactamase</fullName>
        <ecNumber evidence="3">3.5.2.6</ecNumber>
    </recommendedName>
</protein>
<dbReference type="Gene3D" id="3.40.710.10">
    <property type="entry name" value="DD-peptidase/beta-lactamase superfamily"/>
    <property type="match status" value="1"/>
</dbReference>
<dbReference type="GO" id="GO:0008800">
    <property type="term" value="F:beta-lactamase activity"/>
    <property type="evidence" value="ECO:0007669"/>
    <property type="project" value="UniProtKB-EC"/>
</dbReference>